<keyword evidence="1" id="KW-0812">Transmembrane</keyword>
<accession>A0A5J4NI47</accession>
<evidence type="ECO:0000313" key="2">
    <source>
        <dbReference type="EMBL" id="KAA3675041.1"/>
    </source>
</evidence>
<reference evidence="2 3" key="1">
    <citation type="journal article" date="2019" name="Gigascience">
        <title>Whole-genome sequence of the oriental lung fluke Paragonimus westermani.</title>
        <authorList>
            <person name="Oey H."/>
            <person name="Zakrzewski M."/>
            <person name="Narain K."/>
            <person name="Devi K.R."/>
            <person name="Agatsuma T."/>
            <person name="Nawaratna S."/>
            <person name="Gobert G.N."/>
            <person name="Jones M.K."/>
            <person name="Ragan M.A."/>
            <person name="McManus D.P."/>
            <person name="Krause L."/>
        </authorList>
    </citation>
    <scope>NUCLEOTIDE SEQUENCE [LARGE SCALE GENOMIC DNA]</scope>
    <source>
        <strain evidence="2 3">IND2009</strain>
    </source>
</reference>
<dbReference type="AlphaFoldDB" id="A0A5J4NI47"/>
<gene>
    <name evidence="2" type="ORF">DEA37_0001358</name>
</gene>
<keyword evidence="3" id="KW-1185">Reference proteome</keyword>
<keyword evidence="1" id="KW-0472">Membrane</keyword>
<dbReference type="Proteomes" id="UP000324629">
    <property type="component" value="Unassembled WGS sequence"/>
</dbReference>
<organism evidence="2 3">
    <name type="scientific">Paragonimus westermani</name>
    <dbReference type="NCBI Taxonomy" id="34504"/>
    <lineage>
        <taxon>Eukaryota</taxon>
        <taxon>Metazoa</taxon>
        <taxon>Spiralia</taxon>
        <taxon>Lophotrochozoa</taxon>
        <taxon>Platyhelminthes</taxon>
        <taxon>Trematoda</taxon>
        <taxon>Digenea</taxon>
        <taxon>Plagiorchiida</taxon>
        <taxon>Troglotremata</taxon>
        <taxon>Troglotrematidae</taxon>
        <taxon>Paragonimus</taxon>
    </lineage>
</organism>
<proteinExistence type="predicted"/>
<protein>
    <submittedName>
        <fullName evidence="2">Uncharacterized protein</fullName>
    </submittedName>
</protein>
<keyword evidence="1" id="KW-1133">Transmembrane helix</keyword>
<feature type="transmembrane region" description="Helical" evidence="1">
    <location>
        <begin position="134"/>
        <end position="152"/>
    </location>
</feature>
<name>A0A5J4NI47_9TREM</name>
<dbReference type="EMBL" id="QNGE01002759">
    <property type="protein sequence ID" value="KAA3675041.1"/>
    <property type="molecule type" value="Genomic_DNA"/>
</dbReference>
<evidence type="ECO:0000256" key="1">
    <source>
        <dbReference type="SAM" id="Phobius"/>
    </source>
</evidence>
<comment type="caution">
    <text evidence="2">The sequence shown here is derived from an EMBL/GenBank/DDBJ whole genome shotgun (WGS) entry which is preliminary data.</text>
</comment>
<sequence>MPTMPDRVSVWNLCTVDVRATGTVSIRGRNVRTSVHGLLMILHESWTGWHTEYSGNAAFCHPREDHAEVAPSVMPTMPDRVSVWNLCTVDVRATGTVSIRGRNVRTSVHGLLMILHESWTGWHTEYSGLCQNKIVSLMFSMVLIGVNVVFVGN</sequence>
<evidence type="ECO:0000313" key="3">
    <source>
        <dbReference type="Proteomes" id="UP000324629"/>
    </source>
</evidence>